<dbReference type="GO" id="GO:0006355">
    <property type="term" value="P:regulation of DNA-templated transcription"/>
    <property type="evidence" value="ECO:0007669"/>
    <property type="project" value="InterPro"/>
</dbReference>
<dbReference type="Proteomes" id="UP000030001">
    <property type="component" value="Unassembled WGS sequence"/>
</dbReference>
<accession>A0A099YG47</accession>
<evidence type="ECO:0000313" key="3">
    <source>
        <dbReference type="EMBL" id="VTZ90921.1"/>
    </source>
</evidence>
<dbReference type="RefSeq" id="WP_006499382.1">
    <property type="nucleotide sequence ID" value="NZ_CABFNH010000016.1"/>
</dbReference>
<gene>
    <name evidence="3" type="ORF">LMUP508_01312</name>
    <name evidence="1" type="ORF">LX03_00750</name>
    <name evidence="2" type="ORF">PO158_00215</name>
</gene>
<organism evidence="1 4">
    <name type="scientific">Limosilactobacillus mucosae</name>
    <name type="common">Lactobacillus mucosae</name>
    <dbReference type="NCBI Taxonomy" id="97478"/>
    <lineage>
        <taxon>Bacteria</taxon>
        <taxon>Bacillati</taxon>
        <taxon>Bacillota</taxon>
        <taxon>Bacilli</taxon>
        <taxon>Lactobacillales</taxon>
        <taxon>Lactobacillaceae</taxon>
        <taxon>Limosilactobacillus</taxon>
    </lineage>
</organism>
<dbReference type="PANTHER" id="PTHR40026:SF1">
    <property type="entry name" value="PROTEIN VEG"/>
    <property type="match status" value="1"/>
</dbReference>
<protein>
    <submittedName>
        <fullName evidence="1 2">Veg</fullName>
    </submittedName>
</protein>
<dbReference type="GeneID" id="57113313"/>
<evidence type="ECO:0000313" key="2">
    <source>
        <dbReference type="EMBL" id="MDC2826742.1"/>
    </source>
</evidence>
<sequence>MPTTIAGIKEKLDAQVGQKVLVTAQAGRKKVTQRQGILSETYPAIFIVKLNKREGSFDRVSYSYADLLTNNISLTFEEAE</sequence>
<dbReference type="Proteomes" id="UP001218021">
    <property type="component" value="Unassembled WGS sequence"/>
</dbReference>
<evidence type="ECO:0000313" key="1">
    <source>
        <dbReference type="EMBL" id="KGL67520.1"/>
    </source>
</evidence>
<name>A0A099YG47_LIMMU</name>
<dbReference type="EMBL" id="JROC01000019">
    <property type="protein sequence ID" value="KGL67520.1"/>
    <property type="molecule type" value="Genomic_DNA"/>
</dbReference>
<dbReference type="AlphaFoldDB" id="A0A099YG47"/>
<reference evidence="2" key="3">
    <citation type="submission" date="2023-01" db="EMBL/GenBank/DDBJ databases">
        <title>Genome analysis of 13 Lactobacillus isolated from gut of wild boar.</title>
        <authorList>
            <person name="Papp P."/>
            <person name="Libisch B."/>
            <person name="Nagy T."/>
            <person name="Olasz F."/>
        </authorList>
    </citation>
    <scope>NUCLEOTIDE SEQUENCE</scope>
    <source>
        <strain evidence="2">F108</strain>
    </source>
</reference>
<reference evidence="3 5" key="2">
    <citation type="submission" date="2019-06" db="EMBL/GenBank/DDBJ databases">
        <authorList>
            <person name="Rodrigo-Torres L."/>
            <person name="Arahal R. D."/>
            <person name="Lucena T."/>
        </authorList>
    </citation>
    <scope>NUCLEOTIDE SEQUENCE [LARGE SCALE GENOMIC DNA]</scope>
    <source>
        <strain evidence="3 5">INIA P508</strain>
    </source>
</reference>
<dbReference type="Pfam" id="PF06257">
    <property type="entry name" value="VEG"/>
    <property type="match status" value="1"/>
</dbReference>
<evidence type="ECO:0000313" key="4">
    <source>
        <dbReference type="Proteomes" id="UP000030001"/>
    </source>
</evidence>
<dbReference type="InterPro" id="IPR009366">
    <property type="entry name" value="Protein_Veg"/>
</dbReference>
<proteinExistence type="predicted"/>
<dbReference type="PIRSF" id="PIRSF037257">
    <property type="entry name" value="DUF1021"/>
    <property type="match status" value="1"/>
</dbReference>
<reference evidence="1 4" key="1">
    <citation type="submission" date="2014-09" db="EMBL/GenBank/DDBJ databases">
        <title>Lactobacillus mucosae CRL573 Genome Sequencing.</title>
        <authorList>
            <person name="Bleckwedel J."/>
            <person name="Teran L.C."/>
            <person name="Bonacina J."/>
            <person name="Saavedra L."/>
            <person name="Mozzi F.B."/>
            <person name="Raya R.R."/>
        </authorList>
    </citation>
    <scope>NUCLEOTIDE SEQUENCE [LARGE SCALE GENOMIC DNA]</scope>
    <source>
        <strain evidence="1 4">CRL573</strain>
    </source>
</reference>
<dbReference type="Proteomes" id="UP000365705">
    <property type="component" value="Unassembled WGS sequence"/>
</dbReference>
<evidence type="ECO:0000313" key="5">
    <source>
        <dbReference type="Proteomes" id="UP000365705"/>
    </source>
</evidence>
<dbReference type="PANTHER" id="PTHR40026">
    <property type="entry name" value="PROTEIN VEG"/>
    <property type="match status" value="1"/>
</dbReference>
<dbReference type="Gene3D" id="2.30.30.100">
    <property type="match status" value="1"/>
</dbReference>
<dbReference type="EMBL" id="JAQOND010000001">
    <property type="protein sequence ID" value="MDC2826742.1"/>
    <property type="molecule type" value="Genomic_DNA"/>
</dbReference>
<dbReference type="EMBL" id="CABFNH010000016">
    <property type="protein sequence ID" value="VTZ90921.1"/>
    <property type="molecule type" value="Genomic_DNA"/>
</dbReference>